<dbReference type="EMBL" id="MK500566">
    <property type="protein sequence ID" value="QBK91944.1"/>
    <property type="molecule type" value="Genomic_DNA"/>
</dbReference>
<feature type="transmembrane region" description="Helical" evidence="3">
    <location>
        <begin position="39"/>
        <end position="56"/>
    </location>
</feature>
<organism evidence="4">
    <name type="scientific">Pithovirus LCPAC304</name>
    <dbReference type="NCBI Taxonomy" id="2506594"/>
    <lineage>
        <taxon>Viruses</taxon>
        <taxon>Pithoviruses</taxon>
    </lineage>
</organism>
<name>A0A481Z7T4_9VIRU</name>
<evidence type="ECO:0000256" key="2">
    <source>
        <dbReference type="SAM" id="MobiDB-lite"/>
    </source>
</evidence>
<keyword evidence="3" id="KW-1133">Transmembrane helix</keyword>
<proteinExistence type="predicted"/>
<evidence type="ECO:0000313" key="4">
    <source>
        <dbReference type="EMBL" id="QBK91944.1"/>
    </source>
</evidence>
<feature type="compositionally biased region" description="Basic residues" evidence="2">
    <location>
        <begin position="191"/>
        <end position="200"/>
    </location>
</feature>
<sequence length="200" mass="22815">MKRNGSKKVGLFFDKENLENQFKTSRIDTKMDTIKKPEMLLGVGNTVAIIGLGIYFNKQLATIKTELTELTEHLKTSVKKFSDVQDTTITRNEVVGVLNGLNKKVEATEKKLETVGQSDDLELLEEALETLAEVLDEAGVEWDYPPRRGRRRSRRSKPKKRQSRKRRENSDSGDSSDSESDVEETIESTRKSKHKSKRRS</sequence>
<gene>
    <name evidence="4" type="ORF">LCPAC304_02860</name>
</gene>
<keyword evidence="1" id="KW-0175">Coiled coil</keyword>
<feature type="coiled-coil region" evidence="1">
    <location>
        <begin position="98"/>
        <end position="141"/>
    </location>
</feature>
<keyword evidence="3" id="KW-0472">Membrane</keyword>
<evidence type="ECO:0000256" key="3">
    <source>
        <dbReference type="SAM" id="Phobius"/>
    </source>
</evidence>
<protein>
    <submittedName>
        <fullName evidence="4">Uncharacterized protein</fullName>
    </submittedName>
</protein>
<feature type="compositionally biased region" description="Basic residues" evidence="2">
    <location>
        <begin position="147"/>
        <end position="167"/>
    </location>
</feature>
<accession>A0A481Z7T4</accession>
<keyword evidence="3" id="KW-0812">Transmembrane</keyword>
<feature type="region of interest" description="Disordered" evidence="2">
    <location>
        <begin position="143"/>
        <end position="200"/>
    </location>
</feature>
<evidence type="ECO:0000256" key="1">
    <source>
        <dbReference type="SAM" id="Coils"/>
    </source>
</evidence>
<feature type="compositionally biased region" description="Acidic residues" evidence="2">
    <location>
        <begin position="174"/>
        <end position="186"/>
    </location>
</feature>
<reference evidence="4" key="1">
    <citation type="journal article" date="2019" name="MBio">
        <title>Virus Genomes from Deep Sea Sediments Expand the Ocean Megavirome and Support Independent Origins of Viral Gigantism.</title>
        <authorList>
            <person name="Backstrom D."/>
            <person name="Yutin N."/>
            <person name="Jorgensen S.L."/>
            <person name="Dharamshi J."/>
            <person name="Homa F."/>
            <person name="Zaremba-Niedwiedzka K."/>
            <person name="Spang A."/>
            <person name="Wolf Y.I."/>
            <person name="Koonin E.V."/>
            <person name="Ettema T.J."/>
        </authorList>
    </citation>
    <scope>NUCLEOTIDE SEQUENCE</scope>
</reference>